<gene>
    <name evidence="7" type="ORF">SSX86_022727</name>
</gene>
<dbReference type="InterPro" id="IPR036965">
    <property type="entry name" value="Terpene_synth_N_sf"/>
</dbReference>
<dbReference type="Pfam" id="PF01397">
    <property type="entry name" value="Terpene_synth"/>
    <property type="match status" value="1"/>
</dbReference>
<evidence type="ECO:0000313" key="7">
    <source>
        <dbReference type="EMBL" id="KAK9057888.1"/>
    </source>
</evidence>
<protein>
    <submittedName>
        <fullName evidence="7">Uncharacterized protein</fullName>
    </submittedName>
</protein>
<keyword evidence="3" id="KW-0460">Magnesium</keyword>
<evidence type="ECO:0000256" key="3">
    <source>
        <dbReference type="ARBA" id="ARBA00022842"/>
    </source>
</evidence>
<dbReference type="SFLD" id="SFLDS00005">
    <property type="entry name" value="Isoprenoid_Synthase_Type_I"/>
    <property type="match status" value="1"/>
</dbReference>
<dbReference type="GO" id="GO:0000287">
    <property type="term" value="F:magnesium ion binding"/>
    <property type="evidence" value="ECO:0007669"/>
    <property type="project" value="InterPro"/>
</dbReference>
<dbReference type="GO" id="GO:0046246">
    <property type="term" value="P:terpene biosynthetic process"/>
    <property type="evidence" value="ECO:0007669"/>
    <property type="project" value="UniProtKB-ARBA"/>
</dbReference>
<dbReference type="GO" id="GO:0016102">
    <property type="term" value="P:diterpenoid biosynthetic process"/>
    <property type="evidence" value="ECO:0007669"/>
    <property type="project" value="InterPro"/>
</dbReference>
<dbReference type="SUPFAM" id="SSF48576">
    <property type="entry name" value="Terpenoid synthases"/>
    <property type="match status" value="1"/>
</dbReference>
<evidence type="ECO:0000313" key="8">
    <source>
        <dbReference type="Proteomes" id="UP001408789"/>
    </source>
</evidence>
<name>A0AAP0CNK5_9ASTR</name>
<dbReference type="CDD" id="cd00684">
    <property type="entry name" value="Terpene_cyclase_plant_C1"/>
    <property type="match status" value="1"/>
</dbReference>
<evidence type="ECO:0000259" key="5">
    <source>
        <dbReference type="Pfam" id="PF01397"/>
    </source>
</evidence>
<comment type="caution">
    <text evidence="7">The sequence shown here is derived from an EMBL/GenBank/DDBJ whole genome shotgun (WGS) entry which is preliminary data.</text>
</comment>
<dbReference type="AlphaFoldDB" id="A0AAP0CNK5"/>
<dbReference type="Proteomes" id="UP001408789">
    <property type="component" value="Unassembled WGS sequence"/>
</dbReference>
<feature type="domain" description="Terpene synthase N-terminal" evidence="5">
    <location>
        <begin position="19"/>
        <end position="190"/>
    </location>
</feature>
<comment type="cofactor">
    <cofactor evidence="1">
        <name>Mg(2+)</name>
        <dbReference type="ChEBI" id="CHEBI:18420"/>
    </cofactor>
</comment>
<keyword evidence="8" id="KW-1185">Reference proteome</keyword>
<accession>A0AAP0CNK5</accession>
<dbReference type="SUPFAM" id="SSF48239">
    <property type="entry name" value="Terpenoid cyclases/Protein prenyltransferases"/>
    <property type="match status" value="1"/>
</dbReference>
<keyword evidence="4" id="KW-0456">Lyase</keyword>
<evidence type="ECO:0000256" key="2">
    <source>
        <dbReference type="ARBA" id="ARBA00022723"/>
    </source>
</evidence>
<dbReference type="InterPro" id="IPR034741">
    <property type="entry name" value="Terpene_cyclase-like_1_C"/>
</dbReference>
<evidence type="ECO:0000259" key="6">
    <source>
        <dbReference type="Pfam" id="PF03936"/>
    </source>
</evidence>
<dbReference type="GO" id="GO:0010333">
    <property type="term" value="F:terpene synthase activity"/>
    <property type="evidence" value="ECO:0007669"/>
    <property type="project" value="InterPro"/>
</dbReference>
<dbReference type="InterPro" id="IPR008930">
    <property type="entry name" value="Terpenoid_cyclase/PrenylTrfase"/>
</dbReference>
<dbReference type="Pfam" id="PF03936">
    <property type="entry name" value="Terpene_synth_C"/>
    <property type="match status" value="1"/>
</dbReference>
<keyword evidence="2" id="KW-0479">Metal-binding</keyword>
<dbReference type="Gene3D" id="1.10.600.10">
    <property type="entry name" value="Farnesyl Diphosphate Synthase"/>
    <property type="match status" value="1"/>
</dbReference>
<feature type="domain" description="Terpene synthase metal-binding" evidence="6">
    <location>
        <begin position="249"/>
        <end position="486"/>
    </location>
</feature>
<sequence>MEVKKEEIRPLANFQPSLWGDQFLVFDDQQEDQATLEKIIERLKEEVQKEILIAMDDVTKHTNLLKLVNDIKRLGVAYLFEQEIEHALHHIYKTYGDDWNGGSDALCMFLYTVSDIFNKCKDNEGSFKKSLTSDVQGMLELYEATYMRVRGEVILDDTLVFTKDQLQKITKDPLRWNCSLSLSKHIEEALERPIWKRLPRLDALRYIPFYEQQDSHDESLLRLAKLDFNRLQSLHKKELSQLSKWWKGLDPPKNLHYIRDRLVEIYFWALGVYFEPQYSRSRIFLTKVIKMAAILDDTYDSYGTYEELEIFTEAIQSWSITCMDALPDYMKITYKILLDCYCELEEIMATEGKTYQVYYAKESIKELSRCYMIEAKWCHEDYVPTTEEHESVTFISCCYVMITTASFMSMGDIVTEESFKWAVCNPPLVKASSAINRIMDDTVGHKEEQQRKHVVSTVECYMKEHDVKEEYVYDVFKQRVEDAWKDMNEELFVCKDIPMILKLRVVNLARIMDTLYQYDDTLKFVGEELQGYIKSCFINSLSV</sequence>
<dbReference type="EMBL" id="JBCNJP010000023">
    <property type="protein sequence ID" value="KAK9057888.1"/>
    <property type="molecule type" value="Genomic_DNA"/>
</dbReference>
<dbReference type="InterPro" id="IPR008949">
    <property type="entry name" value="Isoprenoid_synthase_dom_sf"/>
</dbReference>
<dbReference type="PANTHER" id="PTHR31225">
    <property type="entry name" value="OS04G0344100 PROTEIN-RELATED"/>
    <property type="match status" value="1"/>
</dbReference>
<dbReference type="PANTHER" id="PTHR31225:SF196">
    <property type="entry name" value="TERPENOID CYCLASES_PROTEIN PRENYLTRANSFERASE ALPHA-ALPHA TOROID-RELATED"/>
    <property type="match status" value="1"/>
</dbReference>
<dbReference type="FunFam" id="1.10.600.10:FF:000007">
    <property type="entry name" value="Isoprene synthase, chloroplastic"/>
    <property type="match status" value="1"/>
</dbReference>
<proteinExistence type="predicted"/>
<organism evidence="7 8">
    <name type="scientific">Deinandra increscens subsp. villosa</name>
    <dbReference type="NCBI Taxonomy" id="3103831"/>
    <lineage>
        <taxon>Eukaryota</taxon>
        <taxon>Viridiplantae</taxon>
        <taxon>Streptophyta</taxon>
        <taxon>Embryophyta</taxon>
        <taxon>Tracheophyta</taxon>
        <taxon>Spermatophyta</taxon>
        <taxon>Magnoliopsida</taxon>
        <taxon>eudicotyledons</taxon>
        <taxon>Gunneridae</taxon>
        <taxon>Pentapetalae</taxon>
        <taxon>asterids</taxon>
        <taxon>campanulids</taxon>
        <taxon>Asterales</taxon>
        <taxon>Asteraceae</taxon>
        <taxon>Asteroideae</taxon>
        <taxon>Heliantheae alliance</taxon>
        <taxon>Madieae</taxon>
        <taxon>Madiinae</taxon>
        <taxon>Deinandra</taxon>
    </lineage>
</organism>
<dbReference type="InterPro" id="IPR005630">
    <property type="entry name" value="Terpene_synthase_metal-bd"/>
</dbReference>
<reference evidence="7 8" key="1">
    <citation type="submission" date="2024-04" db="EMBL/GenBank/DDBJ databases">
        <title>The reference genome of an endangered Asteraceae, Deinandra increscens subsp. villosa, native to the Central Coast of California.</title>
        <authorList>
            <person name="Guilliams M."/>
            <person name="Hasenstab-Lehman K."/>
            <person name="Meyer R."/>
            <person name="Mcevoy S."/>
        </authorList>
    </citation>
    <scope>NUCLEOTIDE SEQUENCE [LARGE SCALE GENOMIC DNA]</scope>
    <source>
        <tissue evidence="7">Leaf</tissue>
    </source>
</reference>
<dbReference type="Gene3D" id="1.50.10.130">
    <property type="entry name" value="Terpene synthase, N-terminal domain"/>
    <property type="match status" value="1"/>
</dbReference>
<dbReference type="InterPro" id="IPR001906">
    <property type="entry name" value="Terpene_synth_N"/>
</dbReference>
<evidence type="ECO:0000256" key="4">
    <source>
        <dbReference type="ARBA" id="ARBA00023239"/>
    </source>
</evidence>
<dbReference type="InterPro" id="IPR044814">
    <property type="entry name" value="Terpene_cyclase_plant_C1"/>
</dbReference>
<evidence type="ECO:0000256" key="1">
    <source>
        <dbReference type="ARBA" id="ARBA00001946"/>
    </source>
</evidence>
<dbReference type="SFLD" id="SFLDG01019">
    <property type="entry name" value="Terpene_Cyclase_Like_1_C_Termi"/>
    <property type="match status" value="1"/>
</dbReference>
<dbReference type="InterPro" id="IPR050148">
    <property type="entry name" value="Terpene_synthase-like"/>
</dbReference>